<organism evidence="2 3">
    <name type="scientific">Paenibacillus tundrae</name>
    <dbReference type="NCBI Taxonomy" id="528187"/>
    <lineage>
        <taxon>Bacteria</taxon>
        <taxon>Bacillati</taxon>
        <taxon>Bacillota</taxon>
        <taxon>Bacilli</taxon>
        <taxon>Bacillales</taxon>
        <taxon>Paenibacillaceae</taxon>
        <taxon>Paenibacillus</taxon>
    </lineage>
</organism>
<keyword evidence="3" id="KW-1185">Reference proteome</keyword>
<dbReference type="EMBL" id="JAUSTI010000006">
    <property type="protein sequence ID" value="MDQ0171190.1"/>
    <property type="molecule type" value="Genomic_DNA"/>
</dbReference>
<protein>
    <recommendedName>
        <fullName evidence="1">Antitoxin Xre/MbcA/ParS-like toxin-binding domain-containing protein</fullName>
    </recommendedName>
</protein>
<dbReference type="InterPro" id="IPR024467">
    <property type="entry name" value="Xre/MbcA/ParS-like_toxin-bd"/>
</dbReference>
<comment type="caution">
    <text evidence="2">The sequence shown here is derived from an EMBL/GenBank/DDBJ whole genome shotgun (WGS) entry which is preliminary data.</text>
</comment>
<sequence>MSVKEMYSSEFDSDHWVSFVQLFDDLYSEVDPAWKVRAEVQNIPPDVSQVLLCEMGEYAFKWLEKKIPALGDQSPVSYLATEEGTNALRAAILRMPR</sequence>
<evidence type="ECO:0000313" key="3">
    <source>
        <dbReference type="Proteomes" id="UP001233836"/>
    </source>
</evidence>
<reference evidence="2 3" key="1">
    <citation type="submission" date="2023-07" db="EMBL/GenBank/DDBJ databases">
        <title>Sorghum-associated microbial communities from plants grown in Nebraska, USA.</title>
        <authorList>
            <person name="Schachtman D."/>
        </authorList>
    </citation>
    <scope>NUCLEOTIDE SEQUENCE [LARGE SCALE GENOMIC DNA]</scope>
    <source>
        <strain evidence="2 3">DS1314</strain>
    </source>
</reference>
<dbReference type="Pfam" id="PF09722">
    <property type="entry name" value="Xre_MbcA_ParS_C"/>
    <property type="match status" value="1"/>
</dbReference>
<evidence type="ECO:0000313" key="2">
    <source>
        <dbReference type="EMBL" id="MDQ0171190.1"/>
    </source>
</evidence>
<dbReference type="Proteomes" id="UP001233836">
    <property type="component" value="Unassembled WGS sequence"/>
</dbReference>
<dbReference type="RefSeq" id="WP_307216312.1">
    <property type="nucleotide sequence ID" value="NZ_JAUSTI010000006.1"/>
</dbReference>
<gene>
    <name evidence="2" type="ORF">J2T19_002642</name>
</gene>
<accession>A0ABT9WD49</accession>
<proteinExistence type="predicted"/>
<feature type="domain" description="Antitoxin Xre/MbcA/ParS-like toxin-binding" evidence="1">
    <location>
        <begin position="61"/>
        <end position="94"/>
    </location>
</feature>
<evidence type="ECO:0000259" key="1">
    <source>
        <dbReference type="Pfam" id="PF09722"/>
    </source>
</evidence>
<name>A0ABT9WD49_9BACL</name>